<dbReference type="Proteomes" id="UP000467840">
    <property type="component" value="Chromosome 14"/>
</dbReference>
<dbReference type="Pfam" id="PF08597">
    <property type="entry name" value="eIF3_subunit"/>
    <property type="match status" value="1"/>
</dbReference>
<comment type="caution">
    <text evidence="4">The sequence shown here is derived from an EMBL/GenBank/DDBJ whole genome shotgun (WGS) entry which is preliminary data.</text>
</comment>
<evidence type="ECO:0000256" key="2">
    <source>
        <dbReference type="ARBA" id="ARBA00022540"/>
    </source>
</evidence>
<dbReference type="Gene3D" id="1.10.246.60">
    <property type="entry name" value="Eukaryotic translation initiation factor 3 like domains"/>
    <property type="match status" value="1"/>
</dbReference>
<gene>
    <name evidence="4" type="ORF">GH714_006423</name>
</gene>
<dbReference type="PANTHER" id="PTHR21681:SF0">
    <property type="entry name" value="EUKARYOTIC TRANSLATION INITIATION FACTOR 3 SUBUNIT J"/>
    <property type="match status" value="1"/>
</dbReference>
<dbReference type="InterPro" id="IPR013906">
    <property type="entry name" value="eIF3j"/>
</dbReference>
<dbReference type="GO" id="GO:0005852">
    <property type="term" value="C:eukaryotic translation initiation factor 3 complex"/>
    <property type="evidence" value="ECO:0007669"/>
    <property type="project" value="InterPro"/>
</dbReference>
<keyword evidence="5" id="KW-1185">Reference proteome</keyword>
<name>A0A6A6MDM9_HEVBR</name>
<evidence type="ECO:0000256" key="1">
    <source>
        <dbReference type="ARBA" id="ARBA00022490"/>
    </source>
</evidence>
<dbReference type="EMBL" id="JAAGAX010000006">
    <property type="protein sequence ID" value="KAF2310069.1"/>
    <property type="molecule type" value="Genomic_DNA"/>
</dbReference>
<keyword evidence="2" id="KW-0396">Initiation factor</keyword>
<dbReference type="InterPro" id="IPR023194">
    <property type="entry name" value="eIF3-like_dom_sf"/>
</dbReference>
<proteinExistence type="predicted"/>
<evidence type="ECO:0000313" key="4">
    <source>
        <dbReference type="EMBL" id="KAF2310069.1"/>
    </source>
</evidence>
<evidence type="ECO:0000256" key="3">
    <source>
        <dbReference type="ARBA" id="ARBA00022917"/>
    </source>
</evidence>
<dbReference type="PANTHER" id="PTHR21681">
    <property type="entry name" value="EUKARYOTIC TRANSLATION INITIATION FACTOR 3 SUBUNIT J"/>
    <property type="match status" value="1"/>
</dbReference>
<evidence type="ECO:0000313" key="5">
    <source>
        <dbReference type="Proteomes" id="UP000467840"/>
    </source>
</evidence>
<reference evidence="4 5" key="1">
    <citation type="journal article" date="2020" name="Mol. Plant">
        <title>The Chromosome-Based Rubber Tree Genome Provides New Insights into Spurge Genome Evolution and Rubber Biosynthesis.</title>
        <authorList>
            <person name="Liu J."/>
            <person name="Shi C."/>
            <person name="Shi C.C."/>
            <person name="Li W."/>
            <person name="Zhang Q.J."/>
            <person name="Zhang Y."/>
            <person name="Li K."/>
            <person name="Lu H.F."/>
            <person name="Shi C."/>
            <person name="Zhu S.T."/>
            <person name="Xiao Z.Y."/>
            <person name="Nan H."/>
            <person name="Yue Y."/>
            <person name="Zhu X.G."/>
            <person name="Wu Y."/>
            <person name="Hong X.N."/>
            <person name="Fan G.Y."/>
            <person name="Tong Y."/>
            <person name="Zhang D."/>
            <person name="Mao C.L."/>
            <person name="Liu Y.L."/>
            <person name="Hao S.J."/>
            <person name="Liu W.Q."/>
            <person name="Lv M.Q."/>
            <person name="Zhang H.B."/>
            <person name="Liu Y."/>
            <person name="Hu-Tang G.R."/>
            <person name="Wang J.P."/>
            <person name="Wang J.H."/>
            <person name="Sun Y.H."/>
            <person name="Ni S.B."/>
            <person name="Chen W.B."/>
            <person name="Zhang X.C."/>
            <person name="Jiao Y.N."/>
            <person name="Eichler E.E."/>
            <person name="Li G.H."/>
            <person name="Liu X."/>
            <person name="Gao L.Z."/>
        </authorList>
    </citation>
    <scope>NUCLEOTIDE SEQUENCE [LARGE SCALE GENOMIC DNA]</scope>
    <source>
        <strain evidence="5">cv. GT1</strain>
        <tissue evidence="4">Leaf</tissue>
    </source>
</reference>
<keyword evidence="1" id="KW-0963">Cytoplasm</keyword>
<accession>A0A6A6MDM9</accession>
<protein>
    <submittedName>
        <fullName evidence="4">Uncharacterized protein</fullName>
    </submittedName>
</protein>
<sequence length="75" mass="8568">MMFKLVEEADYRSTIKLFAKRGDEKTLDNFIPKSKSDFLEYAELISHKLHPYEAVMRLSMTSLKAADAKDVAPSV</sequence>
<keyword evidence="3" id="KW-0648">Protein biosynthesis</keyword>
<dbReference type="GO" id="GO:0003743">
    <property type="term" value="F:translation initiation factor activity"/>
    <property type="evidence" value="ECO:0007669"/>
    <property type="project" value="UniProtKB-KW"/>
</dbReference>
<dbReference type="AlphaFoldDB" id="A0A6A6MDM9"/>
<organism evidence="4 5">
    <name type="scientific">Hevea brasiliensis</name>
    <name type="common">Para rubber tree</name>
    <name type="synonym">Siphonia brasiliensis</name>
    <dbReference type="NCBI Taxonomy" id="3981"/>
    <lineage>
        <taxon>Eukaryota</taxon>
        <taxon>Viridiplantae</taxon>
        <taxon>Streptophyta</taxon>
        <taxon>Embryophyta</taxon>
        <taxon>Tracheophyta</taxon>
        <taxon>Spermatophyta</taxon>
        <taxon>Magnoliopsida</taxon>
        <taxon>eudicotyledons</taxon>
        <taxon>Gunneridae</taxon>
        <taxon>Pentapetalae</taxon>
        <taxon>rosids</taxon>
        <taxon>fabids</taxon>
        <taxon>Malpighiales</taxon>
        <taxon>Euphorbiaceae</taxon>
        <taxon>Crotonoideae</taxon>
        <taxon>Micrandreae</taxon>
        <taxon>Hevea</taxon>
    </lineage>
</organism>